<sequence>MEREKVQHKKTILWPERGPDNRLKLHDFSSLSIQDANRFVHMTEAIGLSVIVDHLPFGLTAKGLSEKVPAEKSKLSGDGFGWLFVEEPSGKKRAIAYLIDATGHGYKGGRILGYIKKRLESPKFQRYFIDGAPLMRVAAGLEWILKNLNLRSKNKPIIVPMVLLEAKLDESGQATGKMSMINMGMSPFPELITVSRSGALRRHLLDTNIGPLVGLAAINGRLAVHQETEINLCPEHHPDGVIRHYLRIRTDGTQDRRDEHRYTDDAYNYPVYQSLLRESKGSCVVDDHIRPQALFRGTHDDLTDLFFTKP</sequence>
<evidence type="ECO:0000313" key="1">
    <source>
        <dbReference type="EMBL" id="NMC62240.1"/>
    </source>
</evidence>
<dbReference type="Proteomes" id="UP000524246">
    <property type="component" value="Unassembled WGS sequence"/>
</dbReference>
<reference evidence="1 2" key="1">
    <citation type="journal article" date="2020" name="Biotechnol. Biofuels">
        <title>New insights from the biogas microbiome by comprehensive genome-resolved metagenomics of nearly 1600 species originating from multiple anaerobic digesters.</title>
        <authorList>
            <person name="Campanaro S."/>
            <person name="Treu L."/>
            <person name="Rodriguez-R L.M."/>
            <person name="Kovalovszki A."/>
            <person name="Ziels R.M."/>
            <person name="Maus I."/>
            <person name="Zhu X."/>
            <person name="Kougias P.G."/>
            <person name="Basile A."/>
            <person name="Luo G."/>
            <person name="Schluter A."/>
            <person name="Konstantinidis K.T."/>
            <person name="Angelidaki I."/>
        </authorList>
    </citation>
    <scope>NUCLEOTIDE SEQUENCE [LARGE SCALE GENOMIC DNA]</scope>
    <source>
        <strain evidence="1">AS27yjCOA_65</strain>
    </source>
</reference>
<proteinExistence type="predicted"/>
<organism evidence="1 2">
    <name type="scientific">SAR324 cluster bacterium</name>
    <dbReference type="NCBI Taxonomy" id="2024889"/>
    <lineage>
        <taxon>Bacteria</taxon>
        <taxon>Deltaproteobacteria</taxon>
        <taxon>SAR324 cluster</taxon>
    </lineage>
</organism>
<gene>
    <name evidence="1" type="ORF">GYA55_03645</name>
</gene>
<comment type="caution">
    <text evidence="1">The sequence shown here is derived from an EMBL/GenBank/DDBJ whole genome shotgun (WGS) entry which is preliminary data.</text>
</comment>
<protein>
    <submittedName>
        <fullName evidence="1">Uncharacterized protein</fullName>
    </submittedName>
</protein>
<evidence type="ECO:0000313" key="2">
    <source>
        <dbReference type="Proteomes" id="UP000524246"/>
    </source>
</evidence>
<name>A0A7X9FQ42_9DELT</name>
<dbReference type="AlphaFoldDB" id="A0A7X9FQ42"/>
<dbReference type="EMBL" id="JAAZON010000143">
    <property type="protein sequence ID" value="NMC62240.1"/>
    <property type="molecule type" value="Genomic_DNA"/>
</dbReference>
<accession>A0A7X9FQ42</accession>